<dbReference type="SUPFAM" id="SSF81452">
    <property type="entry name" value="Cytochrome c oxidase subunit III-like"/>
    <property type="match status" value="1"/>
</dbReference>
<keyword evidence="5 8" id="KW-1133">Transmembrane helix</keyword>
<dbReference type="InterPro" id="IPR035973">
    <property type="entry name" value="Cyt_c_oxidase_su3-like_sf"/>
</dbReference>
<evidence type="ECO:0000256" key="2">
    <source>
        <dbReference type="ARBA" id="ARBA00010581"/>
    </source>
</evidence>
<evidence type="ECO:0000259" key="9">
    <source>
        <dbReference type="PROSITE" id="PS50253"/>
    </source>
</evidence>
<evidence type="ECO:0000256" key="7">
    <source>
        <dbReference type="RuleBase" id="RU003376"/>
    </source>
</evidence>
<evidence type="ECO:0000256" key="4">
    <source>
        <dbReference type="ARBA" id="ARBA00022692"/>
    </source>
</evidence>
<comment type="similarity">
    <text evidence="2 7">Belongs to the cytochrome c oxidase subunit 3 family.</text>
</comment>
<dbReference type="InterPro" id="IPR024791">
    <property type="entry name" value="Cyt_c/ubiquinol_Oxase_su3"/>
</dbReference>
<keyword evidence="3" id="KW-1003">Cell membrane</keyword>
<accession>A0ABQ3LSP1</accession>
<evidence type="ECO:0000313" key="10">
    <source>
        <dbReference type="EMBL" id="GHH24922.1"/>
    </source>
</evidence>
<proteinExistence type="inferred from homology"/>
<dbReference type="Pfam" id="PF00510">
    <property type="entry name" value="COX3"/>
    <property type="match status" value="1"/>
</dbReference>
<feature type="transmembrane region" description="Helical" evidence="8">
    <location>
        <begin position="183"/>
        <end position="203"/>
    </location>
</feature>
<protein>
    <submittedName>
        <fullName evidence="10">Cytochrome o ubiquinol oxidase subunit III</fullName>
    </submittedName>
</protein>
<evidence type="ECO:0000256" key="5">
    <source>
        <dbReference type="ARBA" id="ARBA00022989"/>
    </source>
</evidence>
<dbReference type="EMBL" id="BNAQ01000008">
    <property type="protein sequence ID" value="GHH24922.1"/>
    <property type="molecule type" value="Genomic_DNA"/>
</dbReference>
<gene>
    <name evidence="10" type="primary">cyoC</name>
    <name evidence="10" type="ORF">GCM10008023_37490</name>
</gene>
<evidence type="ECO:0000256" key="6">
    <source>
        <dbReference type="ARBA" id="ARBA00023136"/>
    </source>
</evidence>
<feature type="transmembrane region" description="Helical" evidence="8">
    <location>
        <begin position="68"/>
        <end position="88"/>
    </location>
</feature>
<reference evidence="11" key="1">
    <citation type="journal article" date="2019" name="Int. J. Syst. Evol. Microbiol.">
        <title>The Global Catalogue of Microorganisms (GCM) 10K type strain sequencing project: providing services to taxonomists for standard genome sequencing and annotation.</title>
        <authorList>
            <consortium name="The Broad Institute Genomics Platform"/>
            <consortium name="The Broad Institute Genome Sequencing Center for Infectious Disease"/>
            <person name="Wu L."/>
            <person name="Ma J."/>
        </authorList>
    </citation>
    <scope>NUCLEOTIDE SEQUENCE [LARGE SCALE GENOMIC DNA]</scope>
    <source>
        <strain evidence="11">CGMCC 1.8957</strain>
    </source>
</reference>
<evidence type="ECO:0000256" key="1">
    <source>
        <dbReference type="ARBA" id="ARBA00004651"/>
    </source>
</evidence>
<dbReference type="PROSITE" id="PS50253">
    <property type="entry name" value="COX3"/>
    <property type="match status" value="1"/>
</dbReference>
<dbReference type="PANTHER" id="PTHR11403">
    <property type="entry name" value="CYTOCHROME C OXIDASE SUBUNIT III"/>
    <property type="match status" value="1"/>
</dbReference>
<dbReference type="Gene3D" id="1.20.120.80">
    <property type="entry name" value="Cytochrome c oxidase, subunit III, four-helix bundle"/>
    <property type="match status" value="1"/>
</dbReference>
<name>A0ABQ3LSP1_9SPHN</name>
<evidence type="ECO:0000256" key="3">
    <source>
        <dbReference type="ARBA" id="ARBA00022475"/>
    </source>
</evidence>
<dbReference type="Proteomes" id="UP000652430">
    <property type="component" value="Unassembled WGS sequence"/>
</dbReference>
<organism evidence="10 11">
    <name type="scientific">Sphingomonas glacialis</name>
    <dbReference type="NCBI Taxonomy" id="658225"/>
    <lineage>
        <taxon>Bacteria</taxon>
        <taxon>Pseudomonadati</taxon>
        <taxon>Pseudomonadota</taxon>
        <taxon>Alphaproteobacteria</taxon>
        <taxon>Sphingomonadales</taxon>
        <taxon>Sphingomonadaceae</taxon>
        <taxon>Sphingomonas</taxon>
    </lineage>
</organism>
<dbReference type="RefSeq" id="WP_189677538.1">
    <property type="nucleotide sequence ID" value="NZ_BNAQ01000008.1"/>
</dbReference>
<dbReference type="InterPro" id="IPR000298">
    <property type="entry name" value="Cyt_c_oxidase-like_su3"/>
</dbReference>
<feature type="transmembrane region" description="Helical" evidence="8">
    <location>
        <begin position="138"/>
        <end position="162"/>
    </location>
</feature>
<feature type="transmembrane region" description="Helical" evidence="8">
    <location>
        <begin position="28"/>
        <end position="48"/>
    </location>
</feature>
<keyword evidence="4 7" id="KW-0812">Transmembrane</keyword>
<dbReference type="InterPro" id="IPR013833">
    <property type="entry name" value="Cyt_c_oxidase_su3_a-hlx"/>
</dbReference>
<comment type="subcellular location">
    <subcellularLocation>
        <location evidence="1 7">Cell membrane</location>
        <topology evidence="1 7">Multi-pass membrane protein</topology>
    </subcellularLocation>
</comment>
<keyword evidence="6 8" id="KW-0472">Membrane</keyword>
<feature type="domain" description="Heme-copper oxidase subunit III family profile" evidence="9">
    <location>
        <begin position="29"/>
        <end position="206"/>
    </location>
</feature>
<keyword evidence="11" id="KW-1185">Reference proteome</keyword>
<comment type="caution">
    <text evidence="10">The sequence shown here is derived from an EMBL/GenBank/DDBJ whole genome shotgun (WGS) entry which is preliminary data.</text>
</comment>
<evidence type="ECO:0000313" key="11">
    <source>
        <dbReference type="Proteomes" id="UP000652430"/>
    </source>
</evidence>
<dbReference type="PANTHER" id="PTHR11403:SF2">
    <property type="entry name" value="CYTOCHROME BO(3) UBIQUINOL OXIDASE SUBUNIT 3"/>
    <property type="match status" value="1"/>
</dbReference>
<feature type="transmembrane region" description="Helical" evidence="8">
    <location>
        <begin position="100"/>
        <end position="118"/>
    </location>
</feature>
<evidence type="ECO:0000256" key="8">
    <source>
        <dbReference type="SAM" id="Phobius"/>
    </source>
</evidence>
<sequence>MSAGDMRHAGINLGTTDQETHDQAEPDIFGFWIFLMSDAVIFALLFAVYGTMLGATVGGPTAASAYKIGPTFAETVILLTSSFTFGLGSIAMKHGASNRVLLGWFAATLALGLAFLGLELHDFATMIGDGAVPTRSGFLSSFFALVPLHGVHVLAGCLWLIVMMVQVPIFGRDARVKINLLRLGLFWHFLDIVWIAIFSVVYLQGLIR</sequence>